<feature type="compositionally biased region" description="Basic and acidic residues" evidence="1">
    <location>
        <begin position="244"/>
        <end position="259"/>
    </location>
</feature>
<dbReference type="EMBL" id="CM026427">
    <property type="protein sequence ID" value="KAG0568223.1"/>
    <property type="molecule type" value="Genomic_DNA"/>
</dbReference>
<name>A0A8T0H9X2_CERPU</name>
<feature type="region of interest" description="Disordered" evidence="1">
    <location>
        <begin position="206"/>
        <end position="278"/>
    </location>
</feature>
<dbReference type="CDD" id="cd01651">
    <property type="entry name" value="RT_G2_intron"/>
    <property type="match status" value="1"/>
</dbReference>
<gene>
    <name evidence="2" type="ORF">KC19_6G003900</name>
</gene>
<feature type="compositionally biased region" description="Polar residues" evidence="1">
    <location>
        <begin position="206"/>
        <end position="215"/>
    </location>
</feature>
<dbReference type="PANTHER" id="PTHR33642:SF3">
    <property type="entry name" value="NUCLEAR INTRON MATURASE 4, MITOCHONDRIAL"/>
    <property type="match status" value="1"/>
</dbReference>
<comment type="caution">
    <text evidence="2">The sequence shown here is derived from an EMBL/GenBank/DDBJ whole genome shotgun (WGS) entry which is preliminary data.</text>
</comment>
<reference evidence="2 3" key="1">
    <citation type="submission" date="2020-06" db="EMBL/GenBank/DDBJ databases">
        <title>WGS assembly of Ceratodon purpureus strain R40.</title>
        <authorList>
            <person name="Carey S.B."/>
            <person name="Jenkins J."/>
            <person name="Shu S."/>
            <person name="Lovell J.T."/>
            <person name="Sreedasyam A."/>
            <person name="Maumus F."/>
            <person name="Tiley G.P."/>
            <person name="Fernandez-Pozo N."/>
            <person name="Barry K."/>
            <person name="Chen C."/>
            <person name="Wang M."/>
            <person name="Lipzen A."/>
            <person name="Daum C."/>
            <person name="Saski C.A."/>
            <person name="Payton A.C."/>
            <person name="Mcbreen J.C."/>
            <person name="Conrad R.E."/>
            <person name="Kollar L.M."/>
            <person name="Olsson S."/>
            <person name="Huttunen S."/>
            <person name="Landis J.B."/>
            <person name="Wickett N.J."/>
            <person name="Johnson M.G."/>
            <person name="Rensing S.A."/>
            <person name="Grimwood J."/>
            <person name="Schmutz J."/>
            <person name="Mcdaniel S.F."/>
        </authorList>
    </citation>
    <scope>NUCLEOTIDE SEQUENCE [LARGE SCALE GENOMIC DNA]</scope>
    <source>
        <strain evidence="2 3">R40</strain>
    </source>
</reference>
<dbReference type="GO" id="GO:0006315">
    <property type="term" value="P:homing of group II introns"/>
    <property type="evidence" value="ECO:0007669"/>
    <property type="project" value="TreeGrafter"/>
</dbReference>
<dbReference type="GO" id="GO:0090615">
    <property type="term" value="P:mitochondrial mRNA processing"/>
    <property type="evidence" value="ECO:0007669"/>
    <property type="project" value="TreeGrafter"/>
</dbReference>
<dbReference type="PANTHER" id="PTHR33642">
    <property type="entry name" value="COX1/OXI3 INTRON 1 PROTEIN-RELATED"/>
    <property type="match status" value="1"/>
</dbReference>
<dbReference type="Proteomes" id="UP000822688">
    <property type="component" value="Chromosome 6"/>
</dbReference>
<organism evidence="2 3">
    <name type="scientific">Ceratodon purpureus</name>
    <name type="common">Fire moss</name>
    <name type="synonym">Dicranum purpureum</name>
    <dbReference type="NCBI Taxonomy" id="3225"/>
    <lineage>
        <taxon>Eukaryota</taxon>
        <taxon>Viridiplantae</taxon>
        <taxon>Streptophyta</taxon>
        <taxon>Embryophyta</taxon>
        <taxon>Bryophyta</taxon>
        <taxon>Bryophytina</taxon>
        <taxon>Bryopsida</taxon>
        <taxon>Dicranidae</taxon>
        <taxon>Pseudoditrichales</taxon>
        <taxon>Ditrichaceae</taxon>
        <taxon>Ceratodon</taxon>
    </lineage>
</organism>
<protein>
    <submittedName>
        <fullName evidence="2">Uncharacterized protein</fullName>
    </submittedName>
</protein>
<evidence type="ECO:0000313" key="2">
    <source>
        <dbReference type="EMBL" id="KAG0568223.1"/>
    </source>
</evidence>
<accession>A0A8T0H9X2</accession>
<evidence type="ECO:0000256" key="1">
    <source>
        <dbReference type="SAM" id="MobiDB-lite"/>
    </source>
</evidence>
<sequence length="529" mass="59916">MTAESLYRASLLATMASRGILRRCPASCSSCASFPSTRNATLDLLRSLSGSSARGISGCGSGSIADECKDAGIPFRIRQLEPSVVRQSGLAMRERIASNAFSDQASAAAADHGGWWCATQWMERLCSNFAQIHEMRKLLSTNFGHQALGTVRGQKIRAPRGCRIDPTEPFSSAANGVKFGLKLRLSQWQGNQNGSVWFMNSTVQSQGSRNLSSSTSRDEGRRRRQELTDSDSQLEHTEEEDLDYYMKSRYDQESLKSDETESETESEEELSSEPAQSEELEEDLLWKLKPNKKGKFDNVVAVLGDPRVLAAAHERLNVRRRNWTLASNELEISHVPKENRLLRSREIDYNWFKEAAYQLQTGSYSFKPVKRLDIARRGRGEARQWVFVPPKDQVVQEAIRGILERIYEPIFSVHDFGFRPGSSVHAALKSVKYGWKGISWFLQFDIRITDHNSVQKRLLKLLGEQIEDEVFLDALRQMFKVGTIWIDTSAEENKPEGSVLSPMLGNIYFHHLDLEISRIREEIKNESQV</sequence>
<keyword evidence="3" id="KW-1185">Reference proteome</keyword>
<dbReference type="GO" id="GO:0003964">
    <property type="term" value="F:RNA-directed DNA polymerase activity"/>
    <property type="evidence" value="ECO:0007669"/>
    <property type="project" value="TreeGrafter"/>
</dbReference>
<proteinExistence type="predicted"/>
<feature type="compositionally biased region" description="Basic and acidic residues" evidence="1">
    <location>
        <begin position="216"/>
        <end position="227"/>
    </location>
</feature>
<feature type="compositionally biased region" description="Acidic residues" evidence="1">
    <location>
        <begin position="260"/>
        <end position="278"/>
    </location>
</feature>
<dbReference type="AlphaFoldDB" id="A0A8T0H9X2"/>
<dbReference type="GO" id="GO:0005739">
    <property type="term" value="C:mitochondrion"/>
    <property type="evidence" value="ECO:0007669"/>
    <property type="project" value="TreeGrafter"/>
</dbReference>
<evidence type="ECO:0000313" key="3">
    <source>
        <dbReference type="Proteomes" id="UP000822688"/>
    </source>
</evidence>